<dbReference type="AlphaFoldDB" id="N1PY89"/>
<dbReference type="eggNOG" id="ENOG502SP43">
    <property type="taxonomic scope" value="Eukaryota"/>
</dbReference>
<keyword evidence="2" id="KW-0472">Membrane</keyword>
<feature type="region of interest" description="Disordered" evidence="1">
    <location>
        <begin position="197"/>
        <end position="224"/>
    </location>
</feature>
<keyword evidence="2" id="KW-0812">Transmembrane</keyword>
<feature type="transmembrane region" description="Helical" evidence="2">
    <location>
        <begin position="59"/>
        <end position="80"/>
    </location>
</feature>
<dbReference type="PROSITE" id="PS51257">
    <property type="entry name" value="PROKAR_LIPOPROTEIN"/>
    <property type="match status" value="1"/>
</dbReference>
<evidence type="ECO:0000313" key="4">
    <source>
        <dbReference type="Proteomes" id="UP000016933"/>
    </source>
</evidence>
<proteinExistence type="predicted"/>
<reference evidence="4" key="1">
    <citation type="journal article" date="2012" name="PLoS Genet.">
        <title>The genomes of the fungal plant pathogens Cladosporium fulvum and Dothistroma septosporum reveal adaptation to different hosts and lifestyles but also signatures of common ancestry.</title>
        <authorList>
            <person name="de Wit P.J.G.M."/>
            <person name="van der Burgt A."/>
            <person name="Oekmen B."/>
            <person name="Stergiopoulos I."/>
            <person name="Abd-Elsalam K.A."/>
            <person name="Aerts A.L."/>
            <person name="Bahkali A.H."/>
            <person name="Beenen H.G."/>
            <person name="Chettri P."/>
            <person name="Cox M.P."/>
            <person name="Datema E."/>
            <person name="de Vries R.P."/>
            <person name="Dhillon B."/>
            <person name="Ganley A.R."/>
            <person name="Griffiths S.A."/>
            <person name="Guo Y."/>
            <person name="Hamelin R.C."/>
            <person name="Henrissat B."/>
            <person name="Kabir M.S."/>
            <person name="Jashni M.K."/>
            <person name="Kema G."/>
            <person name="Klaubauf S."/>
            <person name="Lapidus A."/>
            <person name="Levasseur A."/>
            <person name="Lindquist E."/>
            <person name="Mehrabi R."/>
            <person name="Ohm R.A."/>
            <person name="Owen T.J."/>
            <person name="Salamov A."/>
            <person name="Schwelm A."/>
            <person name="Schijlen E."/>
            <person name="Sun H."/>
            <person name="van den Burg H.A."/>
            <person name="van Ham R.C.H.J."/>
            <person name="Zhang S."/>
            <person name="Goodwin S.B."/>
            <person name="Grigoriev I.V."/>
            <person name="Collemare J."/>
            <person name="Bradshaw R.E."/>
        </authorList>
    </citation>
    <scope>NUCLEOTIDE SEQUENCE [LARGE SCALE GENOMIC DNA]</scope>
    <source>
        <strain evidence="4">NZE10 / CBS 128990</strain>
    </source>
</reference>
<dbReference type="OMA" id="PHFGTLC"/>
<organism evidence="3 4">
    <name type="scientific">Dothistroma septosporum (strain NZE10 / CBS 128990)</name>
    <name type="common">Red band needle blight fungus</name>
    <name type="synonym">Mycosphaerella pini</name>
    <dbReference type="NCBI Taxonomy" id="675120"/>
    <lineage>
        <taxon>Eukaryota</taxon>
        <taxon>Fungi</taxon>
        <taxon>Dikarya</taxon>
        <taxon>Ascomycota</taxon>
        <taxon>Pezizomycotina</taxon>
        <taxon>Dothideomycetes</taxon>
        <taxon>Dothideomycetidae</taxon>
        <taxon>Mycosphaerellales</taxon>
        <taxon>Mycosphaerellaceae</taxon>
        <taxon>Dothistroma</taxon>
    </lineage>
</organism>
<gene>
    <name evidence="3" type="ORF">DOTSEDRAFT_69341</name>
</gene>
<evidence type="ECO:0000256" key="2">
    <source>
        <dbReference type="SAM" id="Phobius"/>
    </source>
</evidence>
<protein>
    <recommendedName>
        <fullName evidence="5">MARVEL domain-containing protein</fullName>
    </recommendedName>
</protein>
<dbReference type="OrthoDB" id="3890746at2759"/>
<evidence type="ECO:0008006" key="5">
    <source>
        <dbReference type="Google" id="ProtNLM"/>
    </source>
</evidence>
<evidence type="ECO:0000313" key="3">
    <source>
        <dbReference type="EMBL" id="EME47370.1"/>
    </source>
</evidence>
<evidence type="ECO:0000256" key="1">
    <source>
        <dbReference type="SAM" id="MobiDB-lite"/>
    </source>
</evidence>
<name>N1PY89_DOTSN</name>
<keyword evidence="2" id="KW-1133">Transmembrane helix</keyword>
<reference evidence="3 4" key="2">
    <citation type="journal article" date="2012" name="PLoS Pathog.">
        <title>Diverse lifestyles and strategies of plant pathogenesis encoded in the genomes of eighteen Dothideomycetes fungi.</title>
        <authorList>
            <person name="Ohm R.A."/>
            <person name="Feau N."/>
            <person name="Henrissat B."/>
            <person name="Schoch C.L."/>
            <person name="Horwitz B.A."/>
            <person name="Barry K.W."/>
            <person name="Condon B.J."/>
            <person name="Copeland A.C."/>
            <person name="Dhillon B."/>
            <person name="Glaser F."/>
            <person name="Hesse C.N."/>
            <person name="Kosti I."/>
            <person name="LaButti K."/>
            <person name="Lindquist E.A."/>
            <person name="Lucas S."/>
            <person name="Salamov A.A."/>
            <person name="Bradshaw R.E."/>
            <person name="Ciuffetti L."/>
            <person name="Hamelin R.C."/>
            <person name="Kema G.H.J."/>
            <person name="Lawrence C."/>
            <person name="Scott J.A."/>
            <person name="Spatafora J.W."/>
            <person name="Turgeon B.G."/>
            <person name="de Wit P.J.G.M."/>
            <person name="Zhong S."/>
            <person name="Goodwin S.B."/>
            <person name="Grigoriev I.V."/>
        </authorList>
    </citation>
    <scope>NUCLEOTIDE SEQUENCE [LARGE SCALE GENOMIC DNA]</scope>
    <source>
        <strain evidence="4">NZE10 / CBS 128990</strain>
    </source>
</reference>
<sequence length="224" mass="24608">MAARLRLPALALAAVSIGLNLAIMGCAGRTLSVFQTQRYTSTYFMPVWSSHFDTSELSVLIGTSAAVLCSNLALAAALFASSLPANLIVLASSVLSTLISLIAIIFSSVVNNRTGLSSKDTIQSWTCRWRSLHNAGSQGVPRDYDTLCHETRFAYYTTIPSFIIQLLLLCLALYAVMAVKKTRGVRIDEEKDHELDQVRHQSFETKTESRRSAQDSMRIIGTKE</sequence>
<keyword evidence="4" id="KW-1185">Reference proteome</keyword>
<dbReference type="Proteomes" id="UP000016933">
    <property type="component" value="Unassembled WGS sequence"/>
</dbReference>
<feature type="compositionally biased region" description="Basic and acidic residues" evidence="1">
    <location>
        <begin position="197"/>
        <end position="213"/>
    </location>
</feature>
<feature type="transmembrane region" description="Helical" evidence="2">
    <location>
        <begin position="87"/>
        <end position="110"/>
    </location>
</feature>
<dbReference type="EMBL" id="KB446536">
    <property type="protein sequence ID" value="EME47370.1"/>
    <property type="molecule type" value="Genomic_DNA"/>
</dbReference>
<feature type="transmembrane region" description="Helical" evidence="2">
    <location>
        <begin position="153"/>
        <end position="176"/>
    </location>
</feature>
<dbReference type="HOGENOM" id="CLU_108094_0_0_1"/>
<accession>N1PY89</accession>